<organism evidence="1">
    <name type="scientific">hydrothermal vent metagenome</name>
    <dbReference type="NCBI Taxonomy" id="652676"/>
    <lineage>
        <taxon>unclassified sequences</taxon>
        <taxon>metagenomes</taxon>
        <taxon>ecological metagenomes</taxon>
    </lineage>
</organism>
<sequence>MSKTLASVISTKAPTASPVVPPSRRIIIDIIDQLDLSTLAQHYGGSGKQPCHPTVLLALLLFYGYATGVFSSHKLDKDKASLDGTRSKQTPVRTRR</sequence>
<dbReference type="EMBL" id="UOFQ01000017">
    <property type="protein sequence ID" value="VAW85095.1"/>
    <property type="molecule type" value="Genomic_DNA"/>
</dbReference>
<evidence type="ECO:0008006" key="2">
    <source>
        <dbReference type="Google" id="ProtNLM"/>
    </source>
</evidence>
<dbReference type="AlphaFoldDB" id="A0A3B0YVQ1"/>
<proteinExistence type="predicted"/>
<evidence type="ECO:0000313" key="1">
    <source>
        <dbReference type="EMBL" id="VAW85095.1"/>
    </source>
</evidence>
<accession>A0A3B0YVQ1</accession>
<name>A0A3B0YVQ1_9ZZZZ</name>
<protein>
    <recommendedName>
        <fullName evidence="2">Transposase InsH N-terminal domain-containing protein</fullName>
    </recommendedName>
</protein>
<gene>
    <name evidence="1" type="ORF">MNBD_GAMMA17-31</name>
</gene>
<reference evidence="1" key="1">
    <citation type="submission" date="2018-06" db="EMBL/GenBank/DDBJ databases">
        <authorList>
            <person name="Zhirakovskaya E."/>
        </authorList>
    </citation>
    <scope>NUCLEOTIDE SEQUENCE</scope>
</reference>